<keyword evidence="1" id="KW-0732">Signal</keyword>
<feature type="signal peptide" evidence="1">
    <location>
        <begin position="1"/>
        <end position="21"/>
    </location>
</feature>
<sequence>MAPVSLHFLSLIVHSLHLPSATPLIASPAPVVSACVSFPCGQLFLLYKTLFKFKVSQEEAPLLNFGMNRNQREQNPRTPVLARLTAGRSDSYCGFIWFTATVFPRALRGE</sequence>
<evidence type="ECO:0000313" key="3">
    <source>
        <dbReference type="Proteomes" id="UP000314294"/>
    </source>
</evidence>
<organism evidence="2 3">
    <name type="scientific">Liparis tanakae</name>
    <name type="common">Tanaka's snailfish</name>
    <dbReference type="NCBI Taxonomy" id="230148"/>
    <lineage>
        <taxon>Eukaryota</taxon>
        <taxon>Metazoa</taxon>
        <taxon>Chordata</taxon>
        <taxon>Craniata</taxon>
        <taxon>Vertebrata</taxon>
        <taxon>Euteleostomi</taxon>
        <taxon>Actinopterygii</taxon>
        <taxon>Neopterygii</taxon>
        <taxon>Teleostei</taxon>
        <taxon>Neoteleostei</taxon>
        <taxon>Acanthomorphata</taxon>
        <taxon>Eupercaria</taxon>
        <taxon>Perciformes</taxon>
        <taxon>Cottioidei</taxon>
        <taxon>Cottales</taxon>
        <taxon>Liparidae</taxon>
        <taxon>Liparis</taxon>
    </lineage>
</organism>
<evidence type="ECO:0008006" key="4">
    <source>
        <dbReference type="Google" id="ProtNLM"/>
    </source>
</evidence>
<proteinExistence type="predicted"/>
<evidence type="ECO:0000313" key="2">
    <source>
        <dbReference type="EMBL" id="TNN65828.1"/>
    </source>
</evidence>
<name>A0A4Z2HJ44_9TELE</name>
<protein>
    <recommendedName>
        <fullName evidence="4">Secreted protein</fullName>
    </recommendedName>
</protein>
<keyword evidence="3" id="KW-1185">Reference proteome</keyword>
<accession>A0A4Z2HJ44</accession>
<dbReference type="EMBL" id="SRLO01000229">
    <property type="protein sequence ID" value="TNN65828.1"/>
    <property type="molecule type" value="Genomic_DNA"/>
</dbReference>
<dbReference type="Proteomes" id="UP000314294">
    <property type="component" value="Unassembled WGS sequence"/>
</dbReference>
<dbReference type="AlphaFoldDB" id="A0A4Z2HJ44"/>
<reference evidence="2 3" key="1">
    <citation type="submission" date="2019-03" db="EMBL/GenBank/DDBJ databases">
        <title>First draft genome of Liparis tanakae, snailfish: a comprehensive survey of snailfish specific genes.</title>
        <authorList>
            <person name="Kim W."/>
            <person name="Song I."/>
            <person name="Jeong J.-H."/>
            <person name="Kim D."/>
            <person name="Kim S."/>
            <person name="Ryu S."/>
            <person name="Song J.Y."/>
            <person name="Lee S.K."/>
        </authorList>
    </citation>
    <scope>NUCLEOTIDE SEQUENCE [LARGE SCALE GENOMIC DNA]</scope>
    <source>
        <tissue evidence="2">Muscle</tissue>
    </source>
</reference>
<comment type="caution">
    <text evidence="2">The sequence shown here is derived from an EMBL/GenBank/DDBJ whole genome shotgun (WGS) entry which is preliminary data.</text>
</comment>
<evidence type="ECO:0000256" key="1">
    <source>
        <dbReference type="SAM" id="SignalP"/>
    </source>
</evidence>
<gene>
    <name evidence="2" type="ORF">EYF80_023980</name>
</gene>
<feature type="chain" id="PRO_5021424592" description="Secreted protein" evidence="1">
    <location>
        <begin position="22"/>
        <end position="110"/>
    </location>
</feature>